<dbReference type="InterPro" id="IPR004358">
    <property type="entry name" value="Sig_transdc_His_kin-like_C"/>
</dbReference>
<evidence type="ECO:0000256" key="7">
    <source>
        <dbReference type="SAM" id="MobiDB-lite"/>
    </source>
</evidence>
<keyword evidence="5 11" id="KW-0418">Kinase</keyword>
<keyword evidence="4 11" id="KW-0808">Transferase</keyword>
<dbReference type="PRINTS" id="PR00344">
    <property type="entry name" value="BCTRLSENSOR"/>
</dbReference>
<dbReference type="CDD" id="cd00075">
    <property type="entry name" value="HATPase"/>
    <property type="match status" value="1"/>
</dbReference>
<feature type="region of interest" description="Disordered" evidence="7">
    <location>
        <begin position="434"/>
        <end position="455"/>
    </location>
</feature>
<accession>A0A517Y9Q0</accession>
<dbReference type="InterPro" id="IPR036890">
    <property type="entry name" value="HATPase_C_sf"/>
</dbReference>
<dbReference type="PROSITE" id="PS50110">
    <property type="entry name" value="RESPONSE_REGULATORY"/>
    <property type="match status" value="1"/>
</dbReference>
<dbReference type="EC" id="2.7.13.3" evidence="2"/>
<dbReference type="OrthoDB" id="260274at2"/>
<evidence type="ECO:0000256" key="5">
    <source>
        <dbReference type="ARBA" id="ARBA00022777"/>
    </source>
</evidence>
<dbReference type="RefSeq" id="WP_145087829.1">
    <property type="nucleotide sequence ID" value="NZ_CP036274.1"/>
</dbReference>
<dbReference type="CDD" id="cd17574">
    <property type="entry name" value="REC_OmpR"/>
    <property type="match status" value="1"/>
</dbReference>
<dbReference type="Gene3D" id="1.10.287.130">
    <property type="match status" value="2"/>
</dbReference>
<dbReference type="SUPFAM" id="SSF55874">
    <property type="entry name" value="ATPase domain of HSP90 chaperone/DNA topoisomerase II/histidine kinase"/>
    <property type="match status" value="2"/>
</dbReference>
<comment type="catalytic activity">
    <reaction evidence="1">
        <text>ATP + protein L-histidine = ADP + protein N-phospho-L-histidine.</text>
        <dbReference type="EC" id="2.7.13.3"/>
    </reaction>
</comment>
<dbReference type="PROSITE" id="PS50109">
    <property type="entry name" value="HIS_KIN"/>
    <property type="match status" value="2"/>
</dbReference>
<dbReference type="InterPro" id="IPR003661">
    <property type="entry name" value="HisK_dim/P_dom"/>
</dbReference>
<dbReference type="PANTHER" id="PTHR43547:SF2">
    <property type="entry name" value="HYBRID SIGNAL TRANSDUCTION HISTIDINE KINASE C"/>
    <property type="match status" value="1"/>
</dbReference>
<dbReference type="SMART" id="SM00387">
    <property type="entry name" value="HATPase_c"/>
    <property type="match status" value="2"/>
</dbReference>
<reference evidence="11 12" key="1">
    <citation type="submission" date="2019-02" db="EMBL/GenBank/DDBJ databases">
        <title>Deep-cultivation of Planctomycetes and their phenomic and genomic characterization uncovers novel biology.</title>
        <authorList>
            <person name="Wiegand S."/>
            <person name="Jogler M."/>
            <person name="Boedeker C."/>
            <person name="Pinto D."/>
            <person name="Vollmers J."/>
            <person name="Rivas-Marin E."/>
            <person name="Kohn T."/>
            <person name="Peeters S.H."/>
            <person name="Heuer A."/>
            <person name="Rast P."/>
            <person name="Oberbeckmann S."/>
            <person name="Bunk B."/>
            <person name="Jeske O."/>
            <person name="Meyerdierks A."/>
            <person name="Storesund J.E."/>
            <person name="Kallscheuer N."/>
            <person name="Luecker S."/>
            <person name="Lage O.M."/>
            <person name="Pohl T."/>
            <person name="Merkel B.J."/>
            <person name="Hornburger P."/>
            <person name="Mueller R.-W."/>
            <person name="Bruemmer F."/>
            <person name="Labrenz M."/>
            <person name="Spormann A.M."/>
            <person name="Op den Camp H."/>
            <person name="Overmann J."/>
            <person name="Amann R."/>
            <person name="Jetten M.S.M."/>
            <person name="Mascher T."/>
            <person name="Medema M.H."/>
            <person name="Devos D.P."/>
            <person name="Kaster A.-K."/>
            <person name="Ovreas L."/>
            <person name="Rohde M."/>
            <person name="Galperin M.Y."/>
            <person name="Jogler C."/>
        </authorList>
    </citation>
    <scope>NUCLEOTIDE SEQUENCE [LARGE SCALE GENOMIC DNA]</scope>
    <source>
        <strain evidence="11 12">ETA_A8</strain>
    </source>
</reference>
<dbReference type="CDD" id="cd00082">
    <property type="entry name" value="HisKA"/>
    <property type="match status" value="2"/>
</dbReference>
<feature type="domain" description="Histidine kinase" evidence="9">
    <location>
        <begin position="647"/>
        <end position="871"/>
    </location>
</feature>
<keyword evidence="8" id="KW-0812">Transmembrane</keyword>
<evidence type="ECO:0000256" key="8">
    <source>
        <dbReference type="SAM" id="Phobius"/>
    </source>
</evidence>
<sequence>MSDTAPQLDELQAFEQADLDLRLQRGKIGLILGLFMMPAGIVLDLLFYPQFLWQLLTVRALTTAVLAAGLVVMLWVPLGRKIRWASLGLVLFPALAIALMIYLTDAENSTYFVGLTLLMLLIQLLGFSAAEAAVYCGLVVVAYLAAIYGNHGFSVSGNHVALGTFFLLATSAVSVVVCHLNLRNRRTEFLLRRTLDEKNHQLEELDRLRAGFLANVSHELRTPLSLIIAPIEEILSTRQTVTPQMGQTLTLVRKNADRLRLLVDDLLDVVRLDHGVMRLDVEEVDAREFLLQIIRTLQPMAEDRQIKLVAELQTAPLDLRLDVARVERVLMNLITNSLKFSPEKSTVRVQLEARERAAAIIVSDEGPGIPEADRVQIFDRFFQASNNRARASQGLGLGLAIAREIVRSHGGEIEAHNNPVKGCRFVVTLPLEWDPADHPPASQTEDTAATERRTNRLTSRAVPSVEEVTADARAIAAARVIKEGPQELLVIDDEPDLRHYLVDSLQSEFATAGAATCAQGLALAKELKPACILLDLMLPDGSGLDVLKAVRADATLRDTKVVMLTANLDETIKIDALRLGADDFLSKPFGITEVRTRVAGLVRSSHLQGLLRREREELQQSLVRLRETEVKLFQSEKMRGLGSLAAGLLHEINNPVHYTLLAIRSLKKDLAAGRDTSEVVGDIESGVTRVGQILDELRNFAYPEQAQLHTEFRLVDVVRTSLRFTSHATRTIALDVADADFEGLFVRGSQIQIGQVLVNLITNSATAIQKQGDKFSGQITIRARRVRDRVQVMVADNGPGIPAADLSRVLEPFYSTAAPGSGLGLGLSICDTIIRNHGGSLVLTSNSLGNTELNNSGPRGTEVSFDLPLVLSEGNLYESSSHREADSVRR</sequence>
<evidence type="ECO:0000259" key="10">
    <source>
        <dbReference type="PROSITE" id="PS50110"/>
    </source>
</evidence>
<dbReference type="EMBL" id="CP036274">
    <property type="protein sequence ID" value="QDU26948.1"/>
    <property type="molecule type" value="Genomic_DNA"/>
</dbReference>
<feature type="domain" description="Response regulatory" evidence="10">
    <location>
        <begin position="487"/>
        <end position="602"/>
    </location>
</feature>
<dbReference type="Pfam" id="PF00072">
    <property type="entry name" value="Response_reg"/>
    <property type="match status" value="1"/>
</dbReference>
<feature type="transmembrane region" description="Helical" evidence="8">
    <location>
        <begin position="85"/>
        <end position="103"/>
    </location>
</feature>
<feature type="transmembrane region" description="Helical" evidence="8">
    <location>
        <begin position="60"/>
        <end position="78"/>
    </location>
</feature>
<feature type="transmembrane region" description="Helical" evidence="8">
    <location>
        <begin position="161"/>
        <end position="182"/>
    </location>
</feature>
<feature type="domain" description="Histidine kinase" evidence="9">
    <location>
        <begin position="215"/>
        <end position="433"/>
    </location>
</feature>
<dbReference type="Pfam" id="PF02518">
    <property type="entry name" value="HATPase_c"/>
    <property type="match status" value="2"/>
</dbReference>
<evidence type="ECO:0000256" key="2">
    <source>
        <dbReference type="ARBA" id="ARBA00012438"/>
    </source>
</evidence>
<gene>
    <name evidence="11" type="primary">tmoS_1</name>
    <name evidence="11" type="ORF">ETAA8_20320</name>
</gene>
<organism evidence="11 12">
    <name type="scientific">Anatilimnocola aggregata</name>
    <dbReference type="NCBI Taxonomy" id="2528021"/>
    <lineage>
        <taxon>Bacteria</taxon>
        <taxon>Pseudomonadati</taxon>
        <taxon>Planctomycetota</taxon>
        <taxon>Planctomycetia</taxon>
        <taxon>Pirellulales</taxon>
        <taxon>Pirellulaceae</taxon>
        <taxon>Anatilimnocola</taxon>
    </lineage>
</organism>
<dbReference type="PANTHER" id="PTHR43547">
    <property type="entry name" value="TWO-COMPONENT HISTIDINE KINASE"/>
    <property type="match status" value="1"/>
</dbReference>
<dbReference type="Gene3D" id="3.30.565.10">
    <property type="entry name" value="Histidine kinase-like ATPase, C-terminal domain"/>
    <property type="match status" value="2"/>
</dbReference>
<keyword evidence="12" id="KW-1185">Reference proteome</keyword>
<evidence type="ECO:0000256" key="3">
    <source>
        <dbReference type="ARBA" id="ARBA00022553"/>
    </source>
</evidence>
<dbReference type="InterPro" id="IPR003594">
    <property type="entry name" value="HATPase_dom"/>
</dbReference>
<protein>
    <recommendedName>
        <fullName evidence="2">histidine kinase</fullName>
        <ecNumber evidence="2">2.7.13.3</ecNumber>
    </recommendedName>
</protein>
<dbReference type="FunFam" id="3.30.565.10:FF:000006">
    <property type="entry name" value="Sensor histidine kinase WalK"/>
    <property type="match status" value="1"/>
</dbReference>
<keyword evidence="8" id="KW-1133">Transmembrane helix</keyword>
<name>A0A517Y9Q0_9BACT</name>
<dbReference type="InterPro" id="IPR001789">
    <property type="entry name" value="Sig_transdc_resp-reg_receiver"/>
</dbReference>
<dbReference type="Pfam" id="PF00512">
    <property type="entry name" value="HisKA"/>
    <property type="match status" value="1"/>
</dbReference>
<keyword evidence="3 6" id="KW-0597">Phosphoprotein</keyword>
<dbReference type="Gene3D" id="3.40.50.2300">
    <property type="match status" value="1"/>
</dbReference>
<evidence type="ECO:0000313" key="11">
    <source>
        <dbReference type="EMBL" id="QDU26948.1"/>
    </source>
</evidence>
<dbReference type="AlphaFoldDB" id="A0A517Y9Q0"/>
<keyword evidence="8" id="KW-0472">Membrane</keyword>
<feature type="transmembrane region" description="Helical" evidence="8">
    <location>
        <begin position="28"/>
        <end position="48"/>
    </location>
</feature>
<evidence type="ECO:0000313" key="12">
    <source>
        <dbReference type="Proteomes" id="UP000315017"/>
    </source>
</evidence>
<dbReference type="Proteomes" id="UP000315017">
    <property type="component" value="Chromosome"/>
</dbReference>
<feature type="transmembrane region" description="Helical" evidence="8">
    <location>
        <begin position="132"/>
        <end position="149"/>
    </location>
</feature>
<dbReference type="SMART" id="SM00388">
    <property type="entry name" value="HisKA"/>
    <property type="match status" value="2"/>
</dbReference>
<evidence type="ECO:0000256" key="1">
    <source>
        <dbReference type="ARBA" id="ARBA00000085"/>
    </source>
</evidence>
<dbReference type="InterPro" id="IPR036097">
    <property type="entry name" value="HisK_dim/P_sf"/>
</dbReference>
<evidence type="ECO:0000256" key="4">
    <source>
        <dbReference type="ARBA" id="ARBA00022679"/>
    </source>
</evidence>
<dbReference type="InterPro" id="IPR011006">
    <property type="entry name" value="CheY-like_superfamily"/>
</dbReference>
<dbReference type="SUPFAM" id="SSF52172">
    <property type="entry name" value="CheY-like"/>
    <property type="match status" value="1"/>
</dbReference>
<dbReference type="GO" id="GO:0000155">
    <property type="term" value="F:phosphorelay sensor kinase activity"/>
    <property type="evidence" value="ECO:0007669"/>
    <property type="project" value="InterPro"/>
</dbReference>
<evidence type="ECO:0000259" key="9">
    <source>
        <dbReference type="PROSITE" id="PS50109"/>
    </source>
</evidence>
<dbReference type="SUPFAM" id="SSF47384">
    <property type="entry name" value="Homodimeric domain of signal transducing histidine kinase"/>
    <property type="match status" value="2"/>
</dbReference>
<feature type="modified residue" description="4-aspartylphosphate" evidence="6">
    <location>
        <position position="535"/>
    </location>
</feature>
<dbReference type="KEGG" id="aagg:ETAA8_20320"/>
<dbReference type="SMART" id="SM00448">
    <property type="entry name" value="REC"/>
    <property type="match status" value="1"/>
</dbReference>
<dbReference type="InterPro" id="IPR005467">
    <property type="entry name" value="His_kinase_dom"/>
</dbReference>
<evidence type="ECO:0000256" key="6">
    <source>
        <dbReference type="PROSITE-ProRule" id="PRU00169"/>
    </source>
</evidence>
<proteinExistence type="predicted"/>